<dbReference type="PANTHER" id="PTHR43393">
    <property type="entry name" value="CYTOKININ RIBOSIDE 5'-MONOPHOSPHATE PHOSPHORIBOHYDROLASE"/>
    <property type="match status" value="1"/>
</dbReference>
<dbReference type="InterPro" id="IPR005269">
    <property type="entry name" value="LOG"/>
</dbReference>
<organism evidence="1 2">
    <name type="scientific">Microbacterium koreense</name>
    <dbReference type="NCBI Taxonomy" id="323761"/>
    <lineage>
        <taxon>Bacteria</taxon>
        <taxon>Bacillati</taxon>
        <taxon>Actinomycetota</taxon>
        <taxon>Actinomycetes</taxon>
        <taxon>Micrococcales</taxon>
        <taxon>Microbacteriaceae</taxon>
        <taxon>Microbacterium</taxon>
    </lineage>
</organism>
<dbReference type="InterPro" id="IPR031100">
    <property type="entry name" value="LOG_fam"/>
</dbReference>
<evidence type="ECO:0000313" key="2">
    <source>
        <dbReference type="Proteomes" id="UP001597042"/>
    </source>
</evidence>
<keyword evidence="2" id="KW-1185">Reference proteome</keyword>
<accession>A0ABW2ZTF4</accession>
<comment type="caution">
    <text evidence="1">The sequence shown here is derived from an EMBL/GenBank/DDBJ whole genome shotgun (WGS) entry which is preliminary data.</text>
</comment>
<dbReference type="SUPFAM" id="SSF102405">
    <property type="entry name" value="MCP/YpsA-like"/>
    <property type="match status" value="1"/>
</dbReference>
<sequence length="354" mass="38487">MAEHHADDPIPAEVTDALRRVIDEADIETDADLVARILATGIGLGRDDTDRLDLKITSAALSEMRAAFRLFAPYRGVPKVTIFGSARTQPSDGQYIAAGEIARALAERGWMVVTGAGPGIMQAAAEGAGPERSLGVSIRLPFEEKPNEVIGSTANNVSMKYFFTRKLMLVKESHGFVCVPGGFGTLDEMFELLTLQQTGKAEPTPIVLLDAPGGTFWEGLRRFVDEHLVGAGVISPDDFDRVLVTDSVAAADDEITGFWRNYDSLRWVGRRLVLRLRAEPTDAEVAALNDEFAFLVAEGSIECRGPLRAEIADDDRLDLPRLVFVMDQFRVGSLYRLIRAINGLGSAPQAATAR</sequence>
<name>A0ABW2ZTF4_9MICO</name>
<evidence type="ECO:0000313" key="1">
    <source>
        <dbReference type="EMBL" id="MFD0781953.1"/>
    </source>
</evidence>
<gene>
    <name evidence="1" type="ORF">ACFQZV_11685</name>
</gene>
<dbReference type="Proteomes" id="UP001597042">
    <property type="component" value="Unassembled WGS sequence"/>
</dbReference>
<dbReference type="RefSeq" id="WP_378753770.1">
    <property type="nucleotide sequence ID" value="NZ_JBHSSV010000020.1"/>
</dbReference>
<reference evidence="2" key="1">
    <citation type="journal article" date="2019" name="Int. J. Syst. Evol. Microbiol.">
        <title>The Global Catalogue of Microorganisms (GCM) 10K type strain sequencing project: providing services to taxonomists for standard genome sequencing and annotation.</title>
        <authorList>
            <consortium name="The Broad Institute Genomics Platform"/>
            <consortium name="The Broad Institute Genome Sequencing Center for Infectious Disease"/>
            <person name="Wu L."/>
            <person name="Ma J."/>
        </authorList>
    </citation>
    <scope>NUCLEOTIDE SEQUENCE [LARGE SCALE GENOMIC DNA]</scope>
    <source>
        <strain evidence="2">CCUG 50754</strain>
    </source>
</reference>
<dbReference type="PANTHER" id="PTHR43393:SF2">
    <property type="entry name" value="CYTOKININ RIBOSIDE 5'-MONOPHOSPHATE PHOSPHORIBOHYDROLASE"/>
    <property type="match status" value="1"/>
</dbReference>
<dbReference type="NCBIfam" id="TIGR00730">
    <property type="entry name" value="Rossman fold protein, TIGR00730 family"/>
    <property type="match status" value="1"/>
</dbReference>
<dbReference type="Gene3D" id="3.40.50.450">
    <property type="match status" value="1"/>
</dbReference>
<protein>
    <submittedName>
        <fullName evidence="1">TIGR00730 family Rossman fold protein</fullName>
    </submittedName>
</protein>
<dbReference type="Pfam" id="PF03641">
    <property type="entry name" value="Lysine_decarbox"/>
    <property type="match status" value="1"/>
</dbReference>
<dbReference type="EMBL" id="JBHTIM010000001">
    <property type="protein sequence ID" value="MFD0781953.1"/>
    <property type="molecule type" value="Genomic_DNA"/>
</dbReference>
<dbReference type="InterPro" id="IPR052341">
    <property type="entry name" value="LOG_family_nucleotidases"/>
</dbReference>
<proteinExistence type="predicted"/>